<sequence length="489" mass="53186">MKTQKLYILLSILTITFTNCVKDDNFTNPEITITEQTEIAENAALNGSISKIQTDLIQEYNLNGSIIYTYRENDIPTYISGYVVSNSAAGNFYQTLIVQDKIENPTAGIEIMISSNTLSETYSFGQKVYIKLDGLSVSYDDGEFEADPNLFGATGSSNVPGKFSLGLIDHTGQVENIPSTTYRDYVVKSSIIEEINPTSIKLEEIEQKHINTLVTLENAQFEKSQLGKTFSNELNDTFDGFRTIFECESQATLFLQTSTFASFNSNTIPSGKGKATAILSKDYRAELFVLIASSPADLDFSNPDRCDPPVLECGTVNSNGTTTVYDENFDGISSTSALSSAGWTNININGGSNSYNVRTRSGNKYAEISAYNSGEDPMEVWLVTPSINLDASTDEILSFDTRTGYNNGAALSVWISSDFTGDVTTATWVQLDAELADGPSNDYQANNTNSGDLNISCLSGNVHVAFKYLGADGGVTTTFQIDNIKVTGN</sequence>
<evidence type="ECO:0000313" key="2">
    <source>
        <dbReference type="EMBL" id="APG65975.1"/>
    </source>
</evidence>
<feature type="domain" description="DUF5689" evidence="1">
    <location>
        <begin position="71"/>
        <end position="291"/>
    </location>
</feature>
<evidence type="ECO:0000259" key="1">
    <source>
        <dbReference type="Pfam" id="PF18942"/>
    </source>
</evidence>
<accession>A0A1L3JLF0</accession>
<keyword evidence="3" id="KW-1185">Reference proteome</keyword>
<dbReference type="AlphaFoldDB" id="A0A1L3JLF0"/>
<dbReference type="OrthoDB" id="1492759at2"/>
<gene>
    <name evidence="2" type="ORF">LPB136_11640</name>
</gene>
<dbReference type="STRING" id="1850252.LPB136_11640"/>
<reference evidence="2 3" key="1">
    <citation type="submission" date="2016-11" db="EMBL/GenBank/DDBJ databases">
        <title>Tenacibaculum sp. LPB0136, isolated from marine environment.</title>
        <authorList>
            <person name="Kim E."/>
            <person name="Yi H."/>
        </authorList>
    </citation>
    <scope>NUCLEOTIDE SEQUENCE [LARGE SCALE GENOMIC DNA]</scope>
    <source>
        <strain evidence="2 3">LPB0136</strain>
    </source>
</reference>
<dbReference type="InterPro" id="IPR043744">
    <property type="entry name" value="DUF5689"/>
</dbReference>
<dbReference type="EMBL" id="CP018155">
    <property type="protein sequence ID" value="APG65975.1"/>
    <property type="molecule type" value="Genomic_DNA"/>
</dbReference>
<organism evidence="2 3">
    <name type="scientific">Tenacibaculum todarodis</name>
    <dbReference type="NCBI Taxonomy" id="1850252"/>
    <lineage>
        <taxon>Bacteria</taxon>
        <taxon>Pseudomonadati</taxon>
        <taxon>Bacteroidota</taxon>
        <taxon>Flavobacteriia</taxon>
        <taxon>Flavobacteriales</taxon>
        <taxon>Flavobacteriaceae</taxon>
        <taxon>Tenacibaculum</taxon>
    </lineage>
</organism>
<dbReference type="Proteomes" id="UP000181898">
    <property type="component" value="Chromosome"/>
</dbReference>
<dbReference type="KEGG" id="ten:LPB136_11640"/>
<evidence type="ECO:0000313" key="3">
    <source>
        <dbReference type="Proteomes" id="UP000181898"/>
    </source>
</evidence>
<dbReference type="RefSeq" id="WP_072556497.1">
    <property type="nucleotide sequence ID" value="NZ_CP018155.1"/>
</dbReference>
<proteinExistence type="predicted"/>
<protein>
    <recommendedName>
        <fullName evidence="1">DUF5689 domain-containing protein</fullName>
    </recommendedName>
</protein>
<dbReference type="Gene3D" id="2.60.120.260">
    <property type="entry name" value="Galactose-binding domain-like"/>
    <property type="match status" value="1"/>
</dbReference>
<dbReference type="Pfam" id="PF18942">
    <property type="entry name" value="DUF5689"/>
    <property type="match status" value="1"/>
</dbReference>
<name>A0A1L3JLF0_9FLAO</name>
<dbReference type="NCBIfam" id="NF038128">
    <property type="entry name" value="choice_anch_J"/>
    <property type="match status" value="1"/>
</dbReference>